<protein>
    <submittedName>
        <fullName evidence="6">Uncharacterized protein</fullName>
    </submittedName>
</protein>
<organism evidence="6">
    <name type="scientific">Trichuris suis</name>
    <name type="common">pig whipworm</name>
    <dbReference type="NCBI Taxonomy" id="68888"/>
    <lineage>
        <taxon>Eukaryota</taxon>
        <taxon>Metazoa</taxon>
        <taxon>Ecdysozoa</taxon>
        <taxon>Nematoda</taxon>
        <taxon>Enoplea</taxon>
        <taxon>Dorylaimia</taxon>
        <taxon>Trichinellida</taxon>
        <taxon>Trichuridae</taxon>
        <taxon>Trichuris</taxon>
    </lineage>
</organism>
<accession>A0A085N594</accession>
<dbReference type="GO" id="GO:0006886">
    <property type="term" value="P:intracellular protein transport"/>
    <property type="evidence" value="ECO:0007669"/>
    <property type="project" value="TreeGrafter"/>
</dbReference>
<evidence type="ECO:0000256" key="5">
    <source>
        <dbReference type="ARBA" id="ARBA00023136"/>
    </source>
</evidence>
<evidence type="ECO:0000256" key="4">
    <source>
        <dbReference type="ARBA" id="ARBA00022927"/>
    </source>
</evidence>
<gene>
    <name evidence="6" type="ORF">M514_11224</name>
</gene>
<dbReference type="GO" id="GO:0005770">
    <property type="term" value="C:late endosome"/>
    <property type="evidence" value="ECO:0007669"/>
    <property type="project" value="TreeGrafter"/>
</dbReference>
<dbReference type="GO" id="GO:0005829">
    <property type="term" value="C:cytosol"/>
    <property type="evidence" value="ECO:0007669"/>
    <property type="project" value="GOC"/>
</dbReference>
<proteinExistence type="inferred from homology"/>
<dbReference type="EMBL" id="KL367553">
    <property type="protein sequence ID" value="KFD64640.1"/>
    <property type="molecule type" value="Genomic_DNA"/>
</dbReference>
<keyword evidence="5" id="KW-0472">Membrane</keyword>
<dbReference type="InterPro" id="IPR042491">
    <property type="entry name" value="Vps35_C"/>
</dbReference>
<comment type="similarity">
    <text evidence="2">Belongs to the VPS35 family.</text>
</comment>
<dbReference type="PANTHER" id="PTHR11099">
    <property type="entry name" value="VACUOLAR SORTING PROTEIN 35"/>
    <property type="match status" value="1"/>
</dbReference>
<dbReference type="GO" id="GO:0042147">
    <property type="term" value="P:retrograde transport, endosome to Golgi"/>
    <property type="evidence" value="ECO:0007669"/>
    <property type="project" value="InterPro"/>
</dbReference>
<dbReference type="PANTHER" id="PTHR11099:SF0">
    <property type="entry name" value="VACUOLAR PROTEIN SORTING-ASSOCIATED PROTEIN 35"/>
    <property type="match status" value="1"/>
</dbReference>
<reference evidence="6" key="1">
    <citation type="journal article" date="2014" name="Nat. Genet.">
        <title>Genome and transcriptome of the porcine whipworm Trichuris suis.</title>
        <authorList>
            <person name="Jex A.R."/>
            <person name="Nejsum P."/>
            <person name="Schwarz E.M."/>
            <person name="Hu L."/>
            <person name="Young N.D."/>
            <person name="Hall R.S."/>
            <person name="Korhonen P.K."/>
            <person name="Liao S."/>
            <person name="Thamsborg S."/>
            <person name="Xia J."/>
            <person name="Xu P."/>
            <person name="Wang S."/>
            <person name="Scheerlinck J.P."/>
            <person name="Hofmann A."/>
            <person name="Sternberg P.W."/>
            <person name="Wang J."/>
            <person name="Gasser R.B."/>
        </authorList>
    </citation>
    <scope>NUCLEOTIDE SEQUENCE [LARGE SCALE GENOMIC DNA]</scope>
    <source>
        <strain evidence="6">DCEP-RM93F</strain>
    </source>
</reference>
<dbReference type="Pfam" id="PF03635">
    <property type="entry name" value="Vps35"/>
    <property type="match status" value="1"/>
</dbReference>
<dbReference type="GO" id="GO:0030906">
    <property type="term" value="C:retromer, cargo-selective complex"/>
    <property type="evidence" value="ECO:0007669"/>
    <property type="project" value="InterPro"/>
</dbReference>
<dbReference type="AlphaFoldDB" id="A0A085N594"/>
<name>A0A085N594_9BILA</name>
<sequence length="131" mass="15522">MPYRRAINVRAALIETKNRQGAAVLKFEYEDLWTRYLWTADISLIFWSGQIAGQSDRMFQMRQGKRVVECLRKGLKIASQCVDPYVQVQLFIEVLNHYICFSEDGCPDQEFHVYYLKNDLNTYATQYNYEN</sequence>
<dbReference type="InterPro" id="IPR005378">
    <property type="entry name" value="Vps35"/>
</dbReference>
<evidence type="ECO:0000313" key="6">
    <source>
        <dbReference type="EMBL" id="KFD64640.1"/>
    </source>
</evidence>
<dbReference type="Gene3D" id="1.25.40.660">
    <property type="entry name" value="Vacuolar protein sorting-associated protein 35, helical subcomplex Vps35-C"/>
    <property type="match status" value="1"/>
</dbReference>
<keyword evidence="3" id="KW-0813">Transport</keyword>
<dbReference type="Proteomes" id="UP000030758">
    <property type="component" value="Unassembled WGS sequence"/>
</dbReference>
<comment type="subcellular location">
    <subcellularLocation>
        <location evidence="1">Membrane</location>
        <topology evidence="1">Peripheral membrane protein</topology>
    </subcellularLocation>
</comment>
<evidence type="ECO:0000256" key="2">
    <source>
        <dbReference type="ARBA" id="ARBA00006536"/>
    </source>
</evidence>
<keyword evidence="4" id="KW-0653">Protein transport</keyword>
<evidence type="ECO:0000256" key="3">
    <source>
        <dbReference type="ARBA" id="ARBA00022448"/>
    </source>
</evidence>
<evidence type="ECO:0000256" key="1">
    <source>
        <dbReference type="ARBA" id="ARBA00004170"/>
    </source>
</evidence>